<keyword evidence="1" id="KW-0012">Acyltransferase</keyword>
<dbReference type="InterPro" id="IPR031248">
    <property type="entry name" value="RNF213"/>
</dbReference>
<dbReference type="PANTHER" id="PTHR22605">
    <property type="entry name" value="RZ-TYPE DOMAIN-CONTAINING PROTEIN"/>
    <property type="match status" value="1"/>
</dbReference>
<comment type="caution">
    <text evidence="1">The sequence shown here is derived from an EMBL/GenBank/DDBJ whole genome shotgun (WGS) entry which is preliminary data.</text>
</comment>
<keyword evidence="2" id="KW-1185">Reference proteome</keyword>
<dbReference type="EC" id="2.3.2.27" evidence="1"/>
<sequence length="662" mass="76649">MFAGVESMTIELEQAEKVLNIPFHSKTWHMLIEFSKIPLYDRKLESIKVASNVFKYDSKQISFNCETIHKYEQLTAKKSSDIKMEDVIPIMHQIDAIRGIISSDLQAIILAVKNSTELLDFLREVMYGDIRFLIDAVEEHSEQYVRESTVSDLIELKRFFQPVLKGNSADSLGSLFDLLQKQIDQSGLVKIPEKIHMCRENLHSLKALYRNVANRGERTIEVIENIMRRGSFHFLMTLEREVSVKYEQEKKESKHSDADLSDLRSRALLLMNTEDRESNRTRSLRREELEKFVKIIDKAFKVTHICMQLKQAGHFDFAKYEETCNRDNLKDLKLRLQEQYEQWIASLEICRRNYYYLNFYTLTNFMNYTLLEKNMGNNEATVAILRFIDPLTENLTKIREIYRTFPLFQSVITRMFLETSSTTGIFPQAHQVLFCRRDTTFDEISLLLNRCLKTPIAASLYSIANIEMLPLRIQFLLHDEIQRLPKEGNFLLCCLCRDHEGQSFLDQFSDMLSKPNPLSNLSLKTCLNENWEQVTVVTSDTPGLGKTEFIQREAILAKKRSLCIHISGPLNRISIIEGLASLSLRSYNVLHLDIGDVSDPVELDLFLFELIVLRYVSSGSTAYALSCNDIYIEIANTVNDIVQLSSDNNVFSKKTFTVDVVR</sequence>
<reference evidence="1" key="1">
    <citation type="submission" date="2021-03" db="EMBL/GenBank/DDBJ databases">
        <authorList>
            <person name="Bekaert M."/>
        </authorList>
    </citation>
    <scope>NUCLEOTIDE SEQUENCE</scope>
</reference>
<dbReference type="AlphaFoldDB" id="A0A8S3RMW4"/>
<dbReference type="GO" id="GO:0016887">
    <property type="term" value="F:ATP hydrolysis activity"/>
    <property type="evidence" value="ECO:0007669"/>
    <property type="project" value="InterPro"/>
</dbReference>
<protein>
    <submittedName>
        <fullName evidence="1">RNF213</fullName>
        <ecNumber evidence="1">2.3.2.27</ecNumber>
    </submittedName>
</protein>
<keyword evidence="1" id="KW-0808">Transferase</keyword>
<dbReference type="EMBL" id="CAJPWZ010001090">
    <property type="protein sequence ID" value="CAG2207730.1"/>
    <property type="molecule type" value="Genomic_DNA"/>
</dbReference>
<gene>
    <name evidence="1" type="ORF">MEDL_22007</name>
</gene>
<organism evidence="1 2">
    <name type="scientific">Mytilus edulis</name>
    <name type="common">Blue mussel</name>
    <dbReference type="NCBI Taxonomy" id="6550"/>
    <lineage>
        <taxon>Eukaryota</taxon>
        <taxon>Metazoa</taxon>
        <taxon>Spiralia</taxon>
        <taxon>Lophotrochozoa</taxon>
        <taxon>Mollusca</taxon>
        <taxon>Bivalvia</taxon>
        <taxon>Autobranchia</taxon>
        <taxon>Pteriomorphia</taxon>
        <taxon>Mytilida</taxon>
        <taxon>Mytiloidea</taxon>
        <taxon>Mytilidae</taxon>
        <taxon>Mytilinae</taxon>
        <taxon>Mytilus</taxon>
    </lineage>
</organism>
<proteinExistence type="predicted"/>
<evidence type="ECO:0000313" key="1">
    <source>
        <dbReference type="EMBL" id="CAG2207730.1"/>
    </source>
</evidence>
<name>A0A8S3RMW4_MYTED</name>
<dbReference type="PANTHER" id="PTHR22605:SF1">
    <property type="entry name" value="RZ-TYPE DOMAIN-CONTAINING PROTEIN"/>
    <property type="match status" value="1"/>
</dbReference>
<dbReference type="GO" id="GO:0061630">
    <property type="term" value="F:ubiquitin protein ligase activity"/>
    <property type="evidence" value="ECO:0007669"/>
    <property type="project" value="UniProtKB-EC"/>
</dbReference>
<accession>A0A8S3RMW4</accession>
<evidence type="ECO:0000313" key="2">
    <source>
        <dbReference type="Proteomes" id="UP000683360"/>
    </source>
</evidence>
<dbReference type="Proteomes" id="UP000683360">
    <property type="component" value="Unassembled WGS sequence"/>
</dbReference>